<dbReference type="Proteomes" id="UP000830198">
    <property type="component" value="Chromosome"/>
</dbReference>
<dbReference type="EMBL" id="CP095855">
    <property type="protein sequence ID" value="UPK68647.1"/>
    <property type="molecule type" value="Genomic_DNA"/>
</dbReference>
<dbReference type="InterPro" id="IPR008278">
    <property type="entry name" value="4-PPantetheinyl_Trfase_dom"/>
</dbReference>
<evidence type="ECO:0000313" key="4">
    <source>
        <dbReference type="Proteomes" id="UP000830198"/>
    </source>
</evidence>
<proteinExistence type="predicted"/>
<dbReference type="Pfam" id="PF01648">
    <property type="entry name" value="ACPS"/>
    <property type="match status" value="1"/>
</dbReference>
<dbReference type="Gene3D" id="3.90.470.20">
    <property type="entry name" value="4'-phosphopantetheinyl transferase domain"/>
    <property type="match status" value="1"/>
</dbReference>
<dbReference type="InterPro" id="IPR037143">
    <property type="entry name" value="4-PPantetheinyl_Trfase_dom_sf"/>
</dbReference>
<protein>
    <submittedName>
        <fullName evidence="3">4'-phosphopantetheinyl transferase superfamily protein</fullName>
    </submittedName>
</protein>
<dbReference type="SUPFAM" id="SSF56214">
    <property type="entry name" value="4'-phosphopantetheinyl transferase"/>
    <property type="match status" value="2"/>
</dbReference>
<reference evidence="3 4" key="1">
    <citation type="submission" date="2022-04" db="EMBL/GenBank/DDBJ databases">
        <title>The arsenic-methylating capacity of Chitinophaga filiformis YT5 during chitin decomposition.</title>
        <authorList>
            <person name="Chen G."/>
            <person name="Liang Y."/>
        </authorList>
    </citation>
    <scope>NUCLEOTIDE SEQUENCE [LARGE SCALE GENOMIC DNA]</scope>
    <source>
        <strain evidence="3 4">YT5</strain>
    </source>
</reference>
<dbReference type="RefSeq" id="WP_247811023.1">
    <property type="nucleotide sequence ID" value="NZ_CP095855.1"/>
</dbReference>
<dbReference type="GO" id="GO:0016740">
    <property type="term" value="F:transferase activity"/>
    <property type="evidence" value="ECO:0007669"/>
    <property type="project" value="UniProtKB-KW"/>
</dbReference>
<gene>
    <name evidence="3" type="ORF">MYF79_27180</name>
</gene>
<evidence type="ECO:0000313" key="3">
    <source>
        <dbReference type="EMBL" id="UPK68647.1"/>
    </source>
</evidence>
<accession>A0ABY4HXV7</accession>
<feature type="domain" description="4'-phosphopantetheinyl transferase" evidence="2">
    <location>
        <begin position="100"/>
        <end position="191"/>
    </location>
</feature>
<evidence type="ECO:0000256" key="1">
    <source>
        <dbReference type="ARBA" id="ARBA00022679"/>
    </source>
</evidence>
<organism evidence="3 4">
    <name type="scientific">Chitinophaga filiformis</name>
    <name type="common">Myxococcus filiformis</name>
    <name type="synonym">Flexibacter filiformis</name>
    <dbReference type="NCBI Taxonomy" id="104663"/>
    <lineage>
        <taxon>Bacteria</taxon>
        <taxon>Pseudomonadati</taxon>
        <taxon>Bacteroidota</taxon>
        <taxon>Chitinophagia</taxon>
        <taxon>Chitinophagales</taxon>
        <taxon>Chitinophagaceae</taxon>
        <taxon>Chitinophaga</taxon>
    </lineage>
</organism>
<keyword evidence="4" id="KW-1185">Reference proteome</keyword>
<sequence>MPLIRTIQINPGSRLGVWKIEEEEAFFREKVNISPAIHHPHKRLQHFAGRYLLQELYPGFPVEKIQVMQSRKPYLDSHSLHFSISHCGDNVAAIVSSDSAVGIDIEEVKPKIEAVSHKFLSLAEQAFIDPVHALPHKTICWSAKEAVFKWYGLGRVDFKENMQLAPFIFLQKGFLTCNFNKADKIARLYLQYLMEDGLCLTWTNGSEDLTIVRAENADTARSGYSGH</sequence>
<name>A0ABY4HXV7_CHIFI</name>
<evidence type="ECO:0000259" key="2">
    <source>
        <dbReference type="Pfam" id="PF01648"/>
    </source>
</evidence>
<keyword evidence="1 3" id="KW-0808">Transferase</keyword>